<dbReference type="InterPro" id="IPR012676">
    <property type="entry name" value="TGS-like"/>
</dbReference>
<evidence type="ECO:0000313" key="4">
    <source>
        <dbReference type="Proteomes" id="UP000034175"/>
    </source>
</evidence>
<dbReference type="PATRIC" id="fig|1619042.3.peg.537"/>
<proteinExistence type="inferred from homology"/>
<evidence type="ECO:0000256" key="1">
    <source>
        <dbReference type="RuleBase" id="RU003847"/>
    </source>
</evidence>
<dbReference type="EMBL" id="LCMA01000020">
    <property type="protein sequence ID" value="KKU25751.1"/>
    <property type="molecule type" value="Genomic_DNA"/>
</dbReference>
<reference evidence="3 4" key="1">
    <citation type="journal article" date="2015" name="Nature">
        <title>rRNA introns, odd ribosomes, and small enigmatic genomes across a large radiation of phyla.</title>
        <authorList>
            <person name="Brown C.T."/>
            <person name="Hug L.A."/>
            <person name="Thomas B.C."/>
            <person name="Sharon I."/>
            <person name="Castelle C.J."/>
            <person name="Singh A."/>
            <person name="Wilkins M.J."/>
            <person name="Williams K.H."/>
            <person name="Banfield J.F."/>
        </authorList>
    </citation>
    <scope>NUCLEOTIDE SEQUENCE [LARGE SCALE GENOMIC DNA]</scope>
</reference>
<sequence>MTSLKQDVEKLIQTMLDHNPKADVDLVRLAYEFAEHAHEGQKRMSGEPYIVHPLAAAQFLADMGAHAHIVAAALLHDVPEDTGVTLKDIEKEFGKDITSMVRGITKLGTLKYRGVERYIENLRKMFVAMAQDVRVILIKFADRLHNLQTLDSLPPKKRYRIALESLEIFAPIANRLGMGEIKGLLEDYSFKYVYPKEYEWVKHTRDQKTQVREEYFNQVIKKVQYELKKAGIEVENIHWRKKNLYSMYEKIQRNENDINRVYDIIALRIVVHHIADCYAVLGILHKLWKPLKGRIKDYIAQPKPNGYQSLHTTVFCMDGEIVEFQIRTVEMHETAEYGIAAHWNYDEKTSTILPVKELAWVKELAKMQKDIMKRVQDLELLKVDFFKNRIFVFTPKGDVIDLPEDASPVDFAYCIHTDIGNMCSGAKVNERIVSLDTPLKNGDVVEILIDKNRKGPSPDWISFVKTNQARSRIKQNTKQRLLSLNKLFGSFT</sequence>
<dbReference type="InterPro" id="IPR004095">
    <property type="entry name" value="TGS"/>
</dbReference>
<feature type="domain" description="TGS" evidence="2">
    <location>
        <begin position="388"/>
        <end position="449"/>
    </location>
</feature>
<comment type="similarity">
    <text evidence="1">Belongs to the relA/spoT family.</text>
</comment>
<dbReference type="InterPro" id="IPR007685">
    <property type="entry name" value="RelA_SpoT"/>
</dbReference>
<dbReference type="PROSITE" id="PS51880">
    <property type="entry name" value="TGS"/>
    <property type="match status" value="1"/>
</dbReference>
<dbReference type="InterPro" id="IPR012675">
    <property type="entry name" value="Beta-grasp_dom_sf"/>
</dbReference>
<dbReference type="InterPro" id="IPR004811">
    <property type="entry name" value="RelA/Spo_fam"/>
</dbReference>
<name>A0A0G1NZ37_9BACT</name>
<dbReference type="Pfam" id="PF04607">
    <property type="entry name" value="RelA_SpoT"/>
    <property type="match status" value="1"/>
</dbReference>
<dbReference type="SUPFAM" id="SSF109604">
    <property type="entry name" value="HD-domain/PDEase-like"/>
    <property type="match status" value="1"/>
</dbReference>
<dbReference type="InterPro" id="IPR043519">
    <property type="entry name" value="NT_sf"/>
</dbReference>
<dbReference type="FunFam" id="3.30.460.10:FF:000001">
    <property type="entry name" value="GTP pyrophosphokinase RelA"/>
    <property type="match status" value="1"/>
</dbReference>
<dbReference type="Gene3D" id="3.10.20.30">
    <property type="match status" value="1"/>
</dbReference>
<accession>A0A0G1NZ37</accession>
<dbReference type="GO" id="GO:0015969">
    <property type="term" value="P:guanosine tetraphosphate metabolic process"/>
    <property type="evidence" value="ECO:0007669"/>
    <property type="project" value="InterPro"/>
</dbReference>
<organism evidence="3 4">
    <name type="scientific">Candidatus Magasanikbacteria bacterium GW2011_GWA2_46_17</name>
    <dbReference type="NCBI Taxonomy" id="1619042"/>
    <lineage>
        <taxon>Bacteria</taxon>
        <taxon>Candidatus Magasanikiibacteriota</taxon>
    </lineage>
</organism>
<comment type="caution">
    <text evidence="3">The sequence shown here is derived from an EMBL/GenBank/DDBJ whole genome shotgun (WGS) entry which is preliminary data.</text>
</comment>
<dbReference type="FunFam" id="3.10.20.30:FF:000002">
    <property type="entry name" value="GTP pyrophosphokinase (RelA/SpoT)"/>
    <property type="match status" value="1"/>
</dbReference>
<dbReference type="Gene3D" id="1.10.3210.10">
    <property type="entry name" value="Hypothetical protein af1432"/>
    <property type="match status" value="1"/>
</dbReference>
<dbReference type="SUPFAM" id="SSF81301">
    <property type="entry name" value="Nucleotidyltransferase"/>
    <property type="match status" value="1"/>
</dbReference>
<dbReference type="Pfam" id="PF13328">
    <property type="entry name" value="HD_4"/>
    <property type="match status" value="1"/>
</dbReference>
<dbReference type="Proteomes" id="UP000034175">
    <property type="component" value="Unassembled WGS sequence"/>
</dbReference>
<protein>
    <submittedName>
        <fullName evidence="3">(P)ppGpp synthetase I, SpoT/RelA</fullName>
    </submittedName>
</protein>
<dbReference type="Pfam" id="PF02824">
    <property type="entry name" value="TGS"/>
    <property type="match status" value="1"/>
</dbReference>
<dbReference type="NCBIfam" id="TIGR00691">
    <property type="entry name" value="spoT_relA"/>
    <property type="match status" value="1"/>
</dbReference>
<evidence type="ECO:0000313" key="3">
    <source>
        <dbReference type="EMBL" id="KKU25751.1"/>
    </source>
</evidence>
<dbReference type="SMART" id="SM00471">
    <property type="entry name" value="HDc"/>
    <property type="match status" value="1"/>
</dbReference>
<dbReference type="CDD" id="cd00077">
    <property type="entry name" value="HDc"/>
    <property type="match status" value="1"/>
</dbReference>
<dbReference type="CDD" id="cd01668">
    <property type="entry name" value="TGS_RSH"/>
    <property type="match status" value="1"/>
</dbReference>
<evidence type="ECO:0000259" key="2">
    <source>
        <dbReference type="PROSITE" id="PS51880"/>
    </source>
</evidence>
<dbReference type="PANTHER" id="PTHR21262">
    <property type="entry name" value="GUANOSINE-3',5'-BIS DIPHOSPHATE 3'-PYROPHOSPHOHYDROLASE"/>
    <property type="match status" value="1"/>
</dbReference>
<gene>
    <name evidence="3" type="ORF">UX39_C0020G0004</name>
</gene>
<dbReference type="CDD" id="cd05399">
    <property type="entry name" value="NT_Rel-Spo_like"/>
    <property type="match status" value="1"/>
</dbReference>
<dbReference type="InterPro" id="IPR003607">
    <property type="entry name" value="HD/PDEase_dom"/>
</dbReference>
<dbReference type="InterPro" id="IPR033655">
    <property type="entry name" value="TGS_RelA/SpoT"/>
</dbReference>
<dbReference type="GO" id="GO:0005886">
    <property type="term" value="C:plasma membrane"/>
    <property type="evidence" value="ECO:0007669"/>
    <property type="project" value="TreeGrafter"/>
</dbReference>
<dbReference type="SMART" id="SM00954">
    <property type="entry name" value="RelA_SpoT"/>
    <property type="match status" value="1"/>
</dbReference>
<comment type="function">
    <text evidence="1">In eubacteria ppGpp (guanosine 3'-diphosphate 5'-diphosphate) is a mediator of the stringent response that coordinates a variety of cellular activities in response to changes in nutritional abundance.</text>
</comment>
<dbReference type="AlphaFoldDB" id="A0A0G1NZ37"/>
<dbReference type="FunFam" id="1.10.3210.10:FF:000001">
    <property type="entry name" value="GTP pyrophosphokinase RelA"/>
    <property type="match status" value="1"/>
</dbReference>
<dbReference type="SUPFAM" id="SSF81271">
    <property type="entry name" value="TGS-like"/>
    <property type="match status" value="1"/>
</dbReference>
<dbReference type="PANTHER" id="PTHR21262:SF31">
    <property type="entry name" value="GTP PYROPHOSPHOKINASE"/>
    <property type="match status" value="1"/>
</dbReference>
<dbReference type="Gene3D" id="3.30.460.10">
    <property type="entry name" value="Beta Polymerase, domain 2"/>
    <property type="match status" value="1"/>
</dbReference>